<feature type="transmembrane region" description="Helical" evidence="1">
    <location>
        <begin position="88"/>
        <end position="107"/>
    </location>
</feature>
<evidence type="ECO:0000256" key="2">
    <source>
        <dbReference type="SAM" id="SignalP"/>
    </source>
</evidence>
<keyword evidence="2" id="KW-0732">Signal</keyword>
<reference evidence="3" key="1">
    <citation type="submission" date="2023-02" db="EMBL/GenBank/DDBJ databases">
        <title>Actinokineospora globicatena NBRC 15670.</title>
        <authorList>
            <person name="Ichikawa N."/>
            <person name="Sato H."/>
            <person name="Tonouchi N."/>
        </authorList>
    </citation>
    <scope>NUCLEOTIDE SEQUENCE</scope>
    <source>
        <strain evidence="3">NBRC 15670</strain>
    </source>
</reference>
<dbReference type="Proteomes" id="UP001165042">
    <property type="component" value="Unassembled WGS sequence"/>
</dbReference>
<dbReference type="AlphaFoldDB" id="A0A9W6QNA5"/>
<sequence length="123" mass="12764">MTITPRTAVAIAGLLLAAAALMLMGAELQATGTTSTISCGSAFSPKVNELEHNQHVNDLSLTLLGIQPDSNSMAGVSACRDKIDDRRLLGWIMFGIGALALGGALFVRRAQQPAQSSPLNDAS</sequence>
<keyword evidence="1" id="KW-1133">Transmembrane helix</keyword>
<keyword evidence="4" id="KW-1185">Reference proteome</keyword>
<evidence type="ECO:0000256" key="1">
    <source>
        <dbReference type="SAM" id="Phobius"/>
    </source>
</evidence>
<accession>A0A9W6QNA5</accession>
<keyword evidence="1" id="KW-0812">Transmembrane</keyword>
<keyword evidence="1" id="KW-0472">Membrane</keyword>
<organism evidence="3 4">
    <name type="scientific">Actinokineospora globicatena</name>
    <dbReference type="NCBI Taxonomy" id="103729"/>
    <lineage>
        <taxon>Bacteria</taxon>
        <taxon>Bacillati</taxon>
        <taxon>Actinomycetota</taxon>
        <taxon>Actinomycetes</taxon>
        <taxon>Pseudonocardiales</taxon>
        <taxon>Pseudonocardiaceae</taxon>
        <taxon>Actinokineospora</taxon>
    </lineage>
</organism>
<evidence type="ECO:0008006" key="5">
    <source>
        <dbReference type="Google" id="ProtNLM"/>
    </source>
</evidence>
<evidence type="ECO:0000313" key="4">
    <source>
        <dbReference type="Proteomes" id="UP001165042"/>
    </source>
</evidence>
<gene>
    <name evidence="3" type="ORF">Aglo03_25810</name>
</gene>
<protein>
    <recommendedName>
        <fullName evidence="5">MYXO-CTERM domain-containing protein</fullName>
    </recommendedName>
</protein>
<comment type="caution">
    <text evidence="3">The sequence shown here is derived from an EMBL/GenBank/DDBJ whole genome shotgun (WGS) entry which is preliminary data.</text>
</comment>
<feature type="signal peptide" evidence="2">
    <location>
        <begin position="1"/>
        <end position="30"/>
    </location>
</feature>
<feature type="chain" id="PRO_5040868531" description="MYXO-CTERM domain-containing protein" evidence="2">
    <location>
        <begin position="31"/>
        <end position="123"/>
    </location>
</feature>
<dbReference type="EMBL" id="BSSD01000003">
    <property type="protein sequence ID" value="GLW91765.1"/>
    <property type="molecule type" value="Genomic_DNA"/>
</dbReference>
<name>A0A9W6QNA5_9PSEU</name>
<evidence type="ECO:0000313" key="3">
    <source>
        <dbReference type="EMBL" id="GLW91765.1"/>
    </source>
</evidence>
<dbReference type="RefSeq" id="WP_285610542.1">
    <property type="nucleotide sequence ID" value="NZ_BSSD01000003.1"/>
</dbReference>
<proteinExistence type="predicted"/>